<keyword evidence="11" id="KW-1185">Reference proteome</keyword>
<dbReference type="HOGENOM" id="CLU_027272_2_3_10"/>
<evidence type="ECO:0000256" key="5">
    <source>
        <dbReference type="ARBA" id="ARBA00022605"/>
    </source>
</evidence>
<accession>I6YUC3</accession>
<dbReference type="PRINTS" id="PR00149">
    <property type="entry name" value="FUMRATELYASE"/>
</dbReference>
<evidence type="ECO:0000256" key="7">
    <source>
        <dbReference type="HAMAP-Rule" id="MF_00006"/>
    </source>
</evidence>
<dbReference type="PATRIC" id="fig|1191523.3.peg.969"/>
<organism evidence="10 11">
    <name type="scientific">Melioribacter roseus (strain DSM 23840 / JCM 17771 / VKM B-2668 / P3M-2)</name>
    <dbReference type="NCBI Taxonomy" id="1191523"/>
    <lineage>
        <taxon>Bacteria</taxon>
        <taxon>Pseudomonadati</taxon>
        <taxon>Ignavibacteriota</taxon>
        <taxon>Ignavibacteria</taxon>
        <taxon>Ignavibacteriales</taxon>
        <taxon>Melioribacteraceae</taxon>
        <taxon>Melioribacter</taxon>
    </lineage>
</organism>
<dbReference type="FunFam" id="1.20.200.10:FF:000015">
    <property type="entry name" value="argininosuccinate lyase isoform X2"/>
    <property type="match status" value="1"/>
</dbReference>
<dbReference type="PANTHER" id="PTHR43814">
    <property type="entry name" value="ARGININOSUCCINATE LYASE"/>
    <property type="match status" value="1"/>
</dbReference>
<dbReference type="InterPro" id="IPR029419">
    <property type="entry name" value="Arg_succ_lyase_C"/>
</dbReference>
<dbReference type="PANTHER" id="PTHR43814:SF1">
    <property type="entry name" value="ARGININOSUCCINATE LYASE"/>
    <property type="match status" value="1"/>
</dbReference>
<comment type="similarity">
    <text evidence="7">Belongs to the lyase 1 family. Argininosuccinate lyase subfamily.</text>
</comment>
<dbReference type="STRING" id="1191523.MROS_0916"/>
<dbReference type="InterPro" id="IPR020557">
    <property type="entry name" value="Fumarate_lyase_CS"/>
</dbReference>
<name>I6YUC3_MELRP</name>
<dbReference type="eggNOG" id="COG0165">
    <property type="taxonomic scope" value="Bacteria"/>
</dbReference>
<keyword evidence="5 7" id="KW-0028">Amino-acid biosynthesis</keyword>
<dbReference type="GO" id="GO:0042450">
    <property type="term" value="P:L-arginine biosynthetic process via ornithine"/>
    <property type="evidence" value="ECO:0007669"/>
    <property type="project" value="UniProtKB-UniRule"/>
</dbReference>
<evidence type="ECO:0000313" key="11">
    <source>
        <dbReference type="Proteomes" id="UP000009011"/>
    </source>
</evidence>
<dbReference type="Gene3D" id="1.10.40.30">
    <property type="entry name" value="Fumarase/aspartase (C-terminal domain)"/>
    <property type="match status" value="1"/>
</dbReference>
<dbReference type="RefSeq" id="WP_014855593.1">
    <property type="nucleotide sequence ID" value="NC_018178.1"/>
</dbReference>
<dbReference type="InterPro" id="IPR024083">
    <property type="entry name" value="Fumarase/histidase_N"/>
</dbReference>
<evidence type="ECO:0000256" key="4">
    <source>
        <dbReference type="ARBA" id="ARBA00022571"/>
    </source>
</evidence>
<feature type="domain" description="Fumarate lyase N-terminal" evidence="8">
    <location>
        <begin position="6"/>
        <end position="300"/>
    </location>
</feature>
<dbReference type="EC" id="4.3.2.1" evidence="3 7"/>
<dbReference type="Proteomes" id="UP000009011">
    <property type="component" value="Chromosome"/>
</dbReference>
<evidence type="ECO:0000256" key="2">
    <source>
        <dbReference type="ARBA" id="ARBA00004941"/>
    </source>
</evidence>
<reference evidence="10 11" key="1">
    <citation type="journal article" date="2013" name="PLoS ONE">
        <title>Genomic analysis of Melioribacter roseus, facultatively anaerobic organotrophic bacterium representing a novel deep lineage within Bacteriodetes/Chlorobi group.</title>
        <authorList>
            <person name="Kadnikov V.V."/>
            <person name="Mardanov A.V."/>
            <person name="Podosokorskaya O.A."/>
            <person name="Gavrilov S.N."/>
            <person name="Kublanov I.V."/>
            <person name="Beletsky A.V."/>
            <person name="Bonch-Osmolovskaya E.A."/>
            <person name="Ravin N.V."/>
        </authorList>
    </citation>
    <scope>NUCLEOTIDE SEQUENCE [LARGE SCALE GENOMIC DNA]</scope>
    <source>
        <strain evidence="11">JCM 17771 / P3M-2</strain>
    </source>
</reference>
<evidence type="ECO:0000259" key="9">
    <source>
        <dbReference type="Pfam" id="PF14698"/>
    </source>
</evidence>
<dbReference type="InterPro" id="IPR009049">
    <property type="entry name" value="Argininosuccinate_lyase"/>
</dbReference>
<dbReference type="GO" id="GO:0004056">
    <property type="term" value="F:argininosuccinate lyase activity"/>
    <property type="evidence" value="ECO:0007669"/>
    <property type="project" value="UniProtKB-UniRule"/>
</dbReference>
<dbReference type="InterPro" id="IPR022761">
    <property type="entry name" value="Fumarate_lyase_N"/>
</dbReference>
<dbReference type="Gene3D" id="1.10.275.10">
    <property type="entry name" value="Fumarase/aspartase (N-terminal domain)"/>
    <property type="match status" value="1"/>
</dbReference>
<dbReference type="AlphaFoldDB" id="I6YUC3"/>
<dbReference type="SUPFAM" id="SSF48557">
    <property type="entry name" value="L-aspartase-like"/>
    <property type="match status" value="1"/>
</dbReference>
<comment type="subcellular location">
    <subcellularLocation>
        <location evidence="7">Cytoplasm</location>
    </subcellularLocation>
</comment>
<feature type="domain" description="Argininosuccinate lyase C-terminal" evidence="9">
    <location>
        <begin position="364"/>
        <end position="431"/>
    </location>
</feature>
<dbReference type="NCBIfam" id="TIGR00838">
    <property type="entry name" value="argH"/>
    <property type="match status" value="1"/>
</dbReference>
<dbReference type="KEGG" id="mro:MROS_0916"/>
<dbReference type="Pfam" id="PF14698">
    <property type="entry name" value="ASL_C2"/>
    <property type="match status" value="1"/>
</dbReference>
<dbReference type="InterPro" id="IPR000362">
    <property type="entry name" value="Fumarate_lyase_fam"/>
</dbReference>
<dbReference type="FunFam" id="1.10.40.30:FF:000001">
    <property type="entry name" value="Argininosuccinate lyase"/>
    <property type="match status" value="1"/>
</dbReference>
<dbReference type="UniPathway" id="UPA00068">
    <property type="reaction ID" value="UER00114"/>
</dbReference>
<protein>
    <recommendedName>
        <fullName evidence="3 7">Argininosuccinate lyase</fullName>
        <shortName evidence="7">ASAL</shortName>
        <ecNumber evidence="3 7">4.3.2.1</ecNumber>
    </recommendedName>
    <alternativeName>
        <fullName evidence="7">Arginosuccinase</fullName>
    </alternativeName>
</protein>
<dbReference type="CDD" id="cd01359">
    <property type="entry name" value="Argininosuccinate_lyase"/>
    <property type="match status" value="1"/>
</dbReference>
<comment type="catalytic activity">
    <reaction evidence="1 7">
        <text>2-(N(omega)-L-arginino)succinate = fumarate + L-arginine</text>
        <dbReference type="Rhea" id="RHEA:24020"/>
        <dbReference type="ChEBI" id="CHEBI:29806"/>
        <dbReference type="ChEBI" id="CHEBI:32682"/>
        <dbReference type="ChEBI" id="CHEBI:57472"/>
        <dbReference type="EC" id="4.3.2.1"/>
    </reaction>
</comment>
<dbReference type="PRINTS" id="PR00145">
    <property type="entry name" value="ARGSUCLYASE"/>
</dbReference>
<dbReference type="InterPro" id="IPR008948">
    <property type="entry name" value="L-Aspartase-like"/>
</dbReference>
<dbReference type="Gene3D" id="1.20.200.10">
    <property type="entry name" value="Fumarase/aspartase (Central domain)"/>
    <property type="match status" value="1"/>
</dbReference>
<keyword evidence="6 7" id="KW-0456">Lyase</keyword>
<dbReference type="Pfam" id="PF00206">
    <property type="entry name" value="Lyase_1"/>
    <property type="match status" value="1"/>
</dbReference>
<dbReference type="OrthoDB" id="9769623at2"/>
<gene>
    <name evidence="7" type="primary">argH</name>
    <name evidence="10" type="ordered locus">MROS_0916</name>
</gene>
<keyword evidence="7" id="KW-0963">Cytoplasm</keyword>
<dbReference type="GO" id="GO:0005829">
    <property type="term" value="C:cytosol"/>
    <property type="evidence" value="ECO:0007669"/>
    <property type="project" value="TreeGrafter"/>
</dbReference>
<proteinExistence type="inferred from homology"/>
<dbReference type="HAMAP" id="MF_00006">
    <property type="entry name" value="Arg_succ_lyase"/>
    <property type="match status" value="1"/>
</dbReference>
<sequence>MAVWNGRFKKSLDEEALKFSSSIELDSRMYNEDIDGSISHVKMLAKQKIISVAESKKIIKAIEEIRKEIANGEYQIDWTKEDIHSAVEERLVRKIGDVGKKLHTARSRNDQVALDERLFLKKEINLTIKLISDLQKSLFKKAEKYKSVIVPGYTHLQRAQPILFAHHLIAYIEMLERDKERLKDCLKRGDKSPLGAAAFAGTSLPIDRNYTAELLGFSGIVDNSIDAVSSRDLIIEFISATSIIMMNLSRLSEEFILWSSSEFSFAQTDDAYATGSSLMPQKKNPDFAELIRGKSGRVFGALTGMLTLMKGLPLAYNRDMQEDKYHLITALDTTKDCLKIAANMIDHTEFKADRFEEELTGDLSLATDLLDYLVRKNVPFREAHHLVGKIVALCVERGIKLNQLELSEYKKFSSAFEKDLYSLLHPMSSIKKKISAGGASPKEVNRALRKWKRKLSSE</sequence>
<comment type="pathway">
    <text evidence="2 7">Amino-acid biosynthesis; L-arginine biosynthesis; L-arginine from L-ornithine and carbamoyl phosphate: step 3/3.</text>
</comment>
<evidence type="ECO:0000256" key="3">
    <source>
        <dbReference type="ARBA" id="ARBA00012338"/>
    </source>
</evidence>
<evidence type="ECO:0000259" key="8">
    <source>
        <dbReference type="Pfam" id="PF00206"/>
    </source>
</evidence>
<evidence type="ECO:0000256" key="6">
    <source>
        <dbReference type="ARBA" id="ARBA00023239"/>
    </source>
</evidence>
<dbReference type="PROSITE" id="PS00163">
    <property type="entry name" value="FUMARATE_LYASES"/>
    <property type="match status" value="1"/>
</dbReference>
<evidence type="ECO:0000313" key="10">
    <source>
        <dbReference type="EMBL" id="AFN74157.1"/>
    </source>
</evidence>
<dbReference type="EMBL" id="CP003557">
    <property type="protein sequence ID" value="AFN74157.1"/>
    <property type="molecule type" value="Genomic_DNA"/>
</dbReference>
<keyword evidence="4 7" id="KW-0055">Arginine biosynthesis</keyword>
<evidence type="ECO:0000256" key="1">
    <source>
        <dbReference type="ARBA" id="ARBA00000985"/>
    </source>
</evidence>